<dbReference type="AlphaFoldDB" id="A0AAJ3FTA1"/>
<dbReference type="EMBL" id="JABFMS010000003">
    <property type="protein sequence ID" value="NUT79858.1"/>
    <property type="molecule type" value="Genomic_DNA"/>
</dbReference>
<feature type="compositionally biased region" description="Acidic residues" evidence="1">
    <location>
        <begin position="206"/>
        <end position="219"/>
    </location>
</feature>
<evidence type="ECO:0000256" key="1">
    <source>
        <dbReference type="SAM" id="MobiDB-lite"/>
    </source>
</evidence>
<evidence type="ECO:0000313" key="3">
    <source>
        <dbReference type="Proteomes" id="UP000562723"/>
    </source>
</evidence>
<gene>
    <name evidence="2" type="ORF">HNO85_02760</name>
</gene>
<sequence length="225" mass="25310">MAHHLAELMDLAENGEGKVRQTAKKQAAELIIKLWANRRSLPASVDPMGGQMAAIELLTAMQPTANPWARFRRTHSKDDLLHEMFGVLTQIVMSGLLLTRPVEVRSIEDAEWDALTEDERFLTDQLGRWKKLLVIPASEDLDLEAFYSKFIDDDVDTELEESTGPLAEEEKDGPALKDERRMILSNLETFQSKLAALVDQCRNSLDPDDAVEADDVDESEYGKGR</sequence>
<comment type="caution">
    <text evidence="2">The sequence shown here is derived from an EMBL/GenBank/DDBJ whole genome shotgun (WGS) entry which is preliminary data.</text>
</comment>
<name>A0AAJ3FTA1_9PSED</name>
<proteinExistence type="predicted"/>
<protein>
    <submittedName>
        <fullName evidence="2">Uncharacterized protein</fullName>
    </submittedName>
</protein>
<accession>A0AAJ3FTA1</accession>
<dbReference type="RefSeq" id="WP_175359772.1">
    <property type="nucleotide sequence ID" value="NZ_JABFMS010000003.1"/>
</dbReference>
<organism evidence="2 3">
    <name type="scientific">Pseudomonas brassicacearum</name>
    <dbReference type="NCBI Taxonomy" id="930166"/>
    <lineage>
        <taxon>Bacteria</taxon>
        <taxon>Pseudomonadati</taxon>
        <taxon>Pseudomonadota</taxon>
        <taxon>Gammaproteobacteria</taxon>
        <taxon>Pseudomonadales</taxon>
        <taxon>Pseudomonadaceae</taxon>
        <taxon>Pseudomonas</taxon>
    </lineage>
</organism>
<reference evidence="2 3" key="1">
    <citation type="journal article" date="2020" name="Front. Plant Sci.">
        <title>Isolation of Rhizosphere Bacteria That Improve Quality and Water Stress Tolerance in Greenhouse Ornamentals.</title>
        <authorList>
            <person name="Nordstedt N.P."/>
            <person name="Jones M.L."/>
        </authorList>
    </citation>
    <scope>NUCLEOTIDE SEQUENCE [LARGE SCALE GENOMIC DNA]</scope>
    <source>
        <strain evidence="2 3">C2F7</strain>
    </source>
</reference>
<evidence type="ECO:0000313" key="2">
    <source>
        <dbReference type="EMBL" id="NUT79858.1"/>
    </source>
</evidence>
<dbReference type="Proteomes" id="UP000562723">
    <property type="component" value="Unassembled WGS sequence"/>
</dbReference>
<feature type="region of interest" description="Disordered" evidence="1">
    <location>
        <begin position="205"/>
        <end position="225"/>
    </location>
</feature>